<organism evidence="2 3">
    <name type="scientific">Perkinsus chesapeaki</name>
    <name type="common">Clam parasite</name>
    <name type="synonym">Perkinsus andrewsi</name>
    <dbReference type="NCBI Taxonomy" id="330153"/>
    <lineage>
        <taxon>Eukaryota</taxon>
        <taxon>Sar</taxon>
        <taxon>Alveolata</taxon>
        <taxon>Perkinsozoa</taxon>
        <taxon>Perkinsea</taxon>
        <taxon>Perkinsida</taxon>
        <taxon>Perkinsidae</taxon>
        <taxon>Perkinsus</taxon>
    </lineage>
</organism>
<dbReference type="SUPFAM" id="SSF50998">
    <property type="entry name" value="Quinoprotein alcohol dehydrogenase-like"/>
    <property type="match status" value="1"/>
</dbReference>
<feature type="region of interest" description="Disordered" evidence="1">
    <location>
        <begin position="1"/>
        <end position="45"/>
    </location>
</feature>
<feature type="compositionally biased region" description="Low complexity" evidence="1">
    <location>
        <begin position="16"/>
        <end position="25"/>
    </location>
</feature>
<comment type="caution">
    <text evidence="2">The sequence shown here is derived from an EMBL/GenBank/DDBJ whole genome shotgun (WGS) entry which is preliminary data.</text>
</comment>
<dbReference type="OrthoDB" id="19493at2759"/>
<dbReference type="AlphaFoldDB" id="A0A7J6MQH8"/>
<feature type="region of interest" description="Disordered" evidence="1">
    <location>
        <begin position="409"/>
        <end position="454"/>
    </location>
</feature>
<dbReference type="EMBL" id="JAAPAO010000074">
    <property type="protein sequence ID" value="KAF4673868.1"/>
    <property type="molecule type" value="Genomic_DNA"/>
</dbReference>
<evidence type="ECO:0000313" key="3">
    <source>
        <dbReference type="Proteomes" id="UP000591131"/>
    </source>
</evidence>
<dbReference type="Proteomes" id="UP000591131">
    <property type="component" value="Unassembled WGS sequence"/>
</dbReference>
<protein>
    <submittedName>
        <fullName evidence="2">Uncharacterized protein</fullName>
    </submittedName>
</protein>
<gene>
    <name evidence="2" type="ORF">FOL47_010017</name>
</gene>
<feature type="compositionally biased region" description="Basic and acidic residues" evidence="1">
    <location>
        <begin position="26"/>
        <end position="45"/>
    </location>
</feature>
<evidence type="ECO:0000256" key="1">
    <source>
        <dbReference type="SAM" id="MobiDB-lite"/>
    </source>
</evidence>
<name>A0A7J6MQH8_PERCH</name>
<accession>A0A7J6MQH8</accession>
<dbReference type="InterPro" id="IPR011047">
    <property type="entry name" value="Quinoprotein_ADH-like_sf"/>
</dbReference>
<proteinExistence type="predicted"/>
<evidence type="ECO:0000313" key="2">
    <source>
        <dbReference type="EMBL" id="KAF4673868.1"/>
    </source>
</evidence>
<reference evidence="2 3" key="1">
    <citation type="submission" date="2020-04" db="EMBL/GenBank/DDBJ databases">
        <title>Perkinsus chesapeaki whole genome sequence.</title>
        <authorList>
            <person name="Bogema D.R."/>
        </authorList>
    </citation>
    <scope>NUCLEOTIDE SEQUENCE [LARGE SCALE GENOMIC DNA]</scope>
    <source>
        <strain evidence="2">ATCC PRA-425</strain>
    </source>
</reference>
<keyword evidence="3" id="KW-1185">Reference proteome</keyword>
<sequence length="806" mass="87804">MVLPSPTGASSFTVGSSVSDTASSSHETDSTKESTARLHQPQHESMHHTQQLSYLSLCRSIKGVKPLFWAIEEGNHVNTAALNVIDSSSSRRLAVFSRERVSGVQLEEEGPIVAATVSSDGSCLAVACHCSTAPGSSKVYLICATPSSVDIQYHKSLGSMVTALSFGKGRDIYAGTCQGEIFRIVDDSGDPIPIDCSLNGDEILSMVYSDRVLPKGLLLIATTSRVCIVRLSDTEQQPVWVGSREHHGRFGGALLDDGRVCCARPGGRIWLADINLLDDSCNYTTLSVQNTLKFSSNDGKSVSLGMLWVLTDRHVLSIASGSKQRAYLLDVETVEVAYEFMYMSQHNNCPPIVSVSTLGPQMQGVLLHIGAYSTSPSITALIKPNVIGMPPHITLLSISLLSPSPHPRSLPARLPIPTSEERSVVSGNSSSSRRSKTHSLADRHSTEDGPTSDSVEVLNLSNFPSAINTGFTGPPSPCCLRSIRHAHPSDGITSLHPPSGCTTLFISTYNWRRPVSVVGYSMSRNSYASVDRATVYQVESRARLLSLSSCLVTKHSGLSLLVEEPITPPWVIDALEADCHSLVEVKVIRDELYEAFSTLGWEAAQRAMSIADGSTATAITSRRKCDEIRWQCAALGDKYKEITQYLRLSPHVMLHPRRYMDILMDHTVPFELMVKYPPGLFPLSDGSITLSQALNSLNLSVPRQSSPGILRCMNRQDHQNANCGCLAQRVLYSLTEHNEEALTRAVKSLGAILPLFLVHAIAAADGLIPLEDIILALEVSQVPLDDETLTLLWEHAWHIRDKLEYN</sequence>